<evidence type="ECO:0000313" key="2">
    <source>
        <dbReference type="EMBL" id="QCE14692.1"/>
    </source>
</evidence>
<evidence type="ECO:0000256" key="1">
    <source>
        <dbReference type="SAM" id="Phobius"/>
    </source>
</evidence>
<name>A0A4D6NNW0_VIGUN</name>
<dbReference type="AlphaFoldDB" id="A0A4D6NNW0"/>
<feature type="transmembrane region" description="Helical" evidence="1">
    <location>
        <begin position="29"/>
        <end position="52"/>
    </location>
</feature>
<accession>A0A4D6NNW0</accession>
<reference evidence="2 3" key="1">
    <citation type="submission" date="2019-04" db="EMBL/GenBank/DDBJ databases">
        <title>An improved genome assembly and genetic linkage map for asparagus bean, Vigna unguiculata ssp. sesquipedialis.</title>
        <authorList>
            <person name="Xia Q."/>
            <person name="Zhang R."/>
            <person name="Dong Y."/>
        </authorList>
    </citation>
    <scope>NUCLEOTIDE SEQUENCE [LARGE SCALE GENOMIC DNA]</scope>
    <source>
        <tissue evidence="2">Leaf</tissue>
    </source>
</reference>
<proteinExistence type="predicted"/>
<keyword evidence="3" id="KW-1185">Reference proteome</keyword>
<protein>
    <submittedName>
        <fullName evidence="2">Uncharacterized protein</fullName>
    </submittedName>
</protein>
<organism evidence="2 3">
    <name type="scientific">Vigna unguiculata</name>
    <name type="common">Cowpea</name>
    <dbReference type="NCBI Taxonomy" id="3917"/>
    <lineage>
        <taxon>Eukaryota</taxon>
        <taxon>Viridiplantae</taxon>
        <taxon>Streptophyta</taxon>
        <taxon>Embryophyta</taxon>
        <taxon>Tracheophyta</taxon>
        <taxon>Spermatophyta</taxon>
        <taxon>Magnoliopsida</taxon>
        <taxon>eudicotyledons</taxon>
        <taxon>Gunneridae</taxon>
        <taxon>Pentapetalae</taxon>
        <taxon>rosids</taxon>
        <taxon>fabids</taxon>
        <taxon>Fabales</taxon>
        <taxon>Fabaceae</taxon>
        <taxon>Papilionoideae</taxon>
        <taxon>50 kb inversion clade</taxon>
        <taxon>NPAAA clade</taxon>
        <taxon>indigoferoid/millettioid clade</taxon>
        <taxon>Phaseoleae</taxon>
        <taxon>Vigna</taxon>
    </lineage>
</organism>
<dbReference type="Proteomes" id="UP000501690">
    <property type="component" value="Linkage Group LG11"/>
</dbReference>
<gene>
    <name evidence="2" type="ORF">DEO72_LG11g1696</name>
</gene>
<keyword evidence="1" id="KW-0472">Membrane</keyword>
<evidence type="ECO:0000313" key="3">
    <source>
        <dbReference type="Proteomes" id="UP000501690"/>
    </source>
</evidence>
<keyword evidence="1" id="KW-1133">Transmembrane helix</keyword>
<dbReference type="EMBL" id="CP039355">
    <property type="protein sequence ID" value="QCE14692.1"/>
    <property type="molecule type" value="Genomic_DNA"/>
</dbReference>
<keyword evidence="1" id="KW-0812">Transmembrane</keyword>
<sequence length="67" mass="7536">MAQDRAAQVRAEVPTQVQASAESDQVIPLAYPFCCMFVMYVAVLLAMIINLVDGSRWARSSWSAREW</sequence>